<dbReference type="EMBL" id="ADNT01000120">
    <property type="protein sequence ID" value="EFG48822.1"/>
    <property type="molecule type" value="Genomic_DNA"/>
</dbReference>
<dbReference type="SUPFAM" id="SSF53448">
    <property type="entry name" value="Nucleotide-diphospho-sugar transferases"/>
    <property type="match status" value="1"/>
</dbReference>
<reference evidence="4 5" key="1">
    <citation type="submission" date="2010-04" db="EMBL/GenBank/DDBJ databases">
        <authorList>
            <person name="Muzny D."/>
            <person name="Qin X."/>
            <person name="Deng J."/>
            <person name="Jiang H."/>
            <person name="Liu Y."/>
            <person name="Qu J."/>
            <person name="Song X.-Z."/>
            <person name="Zhang L."/>
            <person name="Thornton R."/>
            <person name="Coyle M."/>
            <person name="Francisco L."/>
            <person name="Jackson L."/>
            <person name="Javaid M."/>
            <person name="Korchina V."/>
            <person name="Kovar C."/>
            <person name="Mata R."/>
            <person name="Mathew T."/>
            <person name="Ngo R."/>
            <person name="Nguyen L."/>
            <person name="Nguyen N."/>
            <person name="Okwuonu G."/>
            <person name="Ongeri F."/>
            <person name="Pham C."/>
            <person name="Simmons D."/>
            <person name="Wilczek-Boney K."/>
            <person name="Hale W."/>
            <person name="Jakkamsetti A."/>
            <person name="Pham P."/>
            <person name="Ruth R."/>
            <person name="San Lucas F."/>
            <person name="Warren J."/>
            <person name="Zhang J."/>
            <person name="Zhao Z."/>
            <person name="Zhou C."/>
            <person name="Zhu D."/>
            <person name="Lee S."/>
            <person name="Bess C."/>
            <person name="Blankenburg K."/>
            <person name="Forbes L."/>
            <person name="Fu Q."/>
            <person name="Gubbala S."/>
            <person name="Hirani K."/>
            <person name="Jayaseelan J.C."/>
            <person name="Lara F."/>
            <person name="Munidasa M."/>
            <person name="Palculict T."/>
            <person name="Patil S."/>
            <person name="Pu L.-L."/>
            <person name="Saada N."/>
            <person name="Tang L."/>
            <person name="Weissenberger G."/>
            <person name="Zhu Y."/>
            <person name="Hemphill L."/>
            <person name="Shang Y."/>
            <person name="Youmans B."/>
            <person name="Ayvaz T."/>
            <person name="Ross M."/>
            <person name="Santibanez J."/>
            <person name="Aqrawi P."/>
            <person name="Gross S."/>
            <person name="Joshi V."/>
            <person name="Fowler G."/>
            <person name="Nazareth L."/>
            <person name="Reid J."/>
            <person name="Worley K."/>
            <person name="Petrosino J."/>
            <person name="Highlander S."/>
            <person name="Gibbs R."/>
            <person name="Gibbs R."/>
        </authorList>
    </citation>
    <scope>NUCLEOTIDE SEQUENCE [LARGE SCALE GENOMIC DNA]</scope>
    <source>
        <strain evidence="4 5">ATCC 11563</strain>
    </source>
</reference>
<evidence type="ECO:0000313" key="5">
    <source>
        <dbReference type="Proteomes" id="UP000003764"/>
    </source>
</evidence>
<gene>
    <name evidence="4" type="primary">gspA</name>
    <name evidence="4" type="ORF">HMPREF0061_1826</name>
</gene>
<dbReference type="Gene3D" id="3.90.550.10">
    <property type="entry name" value="Spore Coat Polysaccharide Biosynthesis Protein SpsA, Chain A"/>
    <property type="match status" value="1"/>
</dbReference>
<accession>A0ABP2I6T0</accession>
<evidence type="ECO:0000256" key="3">
    <source>
        <dbReference type="ARBA" id="ARBA00022723"/>
    </source>
</evidence>
<dbReference type="InterPro" id="IPR029044">
    <property type="entry name" value="Nucleotide-diphossugar_trans"/>
</dbReference>
<feature type="non-terminal residue" evidence="4">
    <location>
        <position position="1"/>
    </location>
</feature>
<dbReference type="CDD" id="cd04194">
    <property type="entry name" value="GT8_A4GalT_like"/>
    <property type="match status" value="1"/>
</dbReference>
<keyword evidence="2" id="KW-0808">Transferase</keyword>
<evidence type="ECO:0000256" key="2">
    <source>
        <dbReference type="ARBA" id="ARBA00022679"/>
    </source>
</evidence>
<dbReference type="PANTHER" id="PTHR13778:SF47">
    <property type="entry name" value="LIPOPOLYSACCHARIDE 1,3-GALACTOSYLTRANSFERASE"/>
    <property type="match status" value="1"/>
</dbReference>
<dbReference type="PANTHER" id="PTHR13778">
    <property type="entry name" value="GLYCOSYLTRANSFERASE 8 DOMAIN-CONTAINING PROTEIN"/>
    <property type="match status" value="1"/>
</dbReference>
<dbReference type="Pfam" id="PF01501">
    <property type="entry name" value="Glyco_transf_8"/>
    <property type="match status" value="1"/>
</dbReference>
<evidence type="ECO:0000256" key="1">
    <source>
        <dbReference type="ARBA" id="ARBA00022676"/>
    </source>
</evidence>
<dbReference type="Proteomes" id="UP000003764">
    <property type="component" value="Unassembled WGS sequence"/>
</dbReference>
<sequence>WRVMLLDEQIELLFTIDEGYLNPLKVALTSIRQNNPGQAFRIWLIHESIAMDTIRELQKLTDYLQFGFEPIKIDGSRWNSAKTEDRYPKEMYFRLLAGEILPKEMKRVIYLDPDILVVNPLLELWQTDLEGHMLAAATHVGLTDVSTRVNQVRLDVDHAYYNSGVMVIDLDKAREIVKWSDIAQMIEKYNLLLFLPDQDILNHLYGKYTKEIPEEIWNYDTRKYMRYFTKSLTQHDIHWVMANTSILHFCGGPKPWDDKHDNRFTSLYLNYQNQLKRIESVIK</sequence>
<name>A0ABP2I6T0_AERVM</name>
<keyword evidence="3" id="KW-0479">Metal-binding</keyword>
<organism evidence="4 5">
    <name type="scientific">Aerococcus viridans (strain ATCC 11563 / DSM 20340 / CCUG 4311 / JCM 20461 / NBRC 12219 / NCTC 8251 / M1)</name>
    <dbReference type="NCBI Taxonomy" id="655812"/>
    <lineage>
        <taxon>Bacteria</taxon>
        <taxon>Bacillati</taxon>
        <taxon>Bacillota</taxon>
        <taxon>Bacilli</taxon>
        <taxon>Lactobacillales</taxon>
        <taxon>Aerococcaceae</taxon>
        <taxon>Aerococcus</taxon>
    </lineage>
</organism>
<dbReference type="InterPro" id="IPR050748">
    <property type="entry name" value="Glycosyltrans_8_dom-fam"/>
</dbReference>
<keyword evidence="5" id="KW-1185">Reference proteome</keyword>
<keyword evidence="1" id="KW-0328">Glycosyltransferase</keyword>
<dbReference type="InterPro" id="IPR002495">
    <property type="entry name" value="Glyco_trans_8"/>
</dbReference>
<evidence type="ECO:0000313" key="4">
    <source>
        <dbReference type="EMBL" id="EFG48822.1"/>
    </source>
</evidence>
<proteinExistence type="predicted"/>
<comment type="caution">
    <text evidence="4">The sequence shown here is derived from an EMBL/GenBank/DDBJ whole genome shotgun (WGS) entry which is preliminary data.</text>
</comment>
<protein>
    <submittedName>
        <fullName evidence="4">Glycosyltransferase, family 8</fullName>
    </submittedName>
</protein>